<reference evidence="3 4" key="1">
    <citation type="submission" date="2015-05" db="EMBL/GenBank/DDBJ databases">
        <authorList>
            <person name="Fogelqvist Johan"/>
        </authorList>
    </citation>
    <scope>NUCLEOTIDE SEQUENCE [LARGE SCALE GENOMIC DNA]</scope>
    <source>
        <strain evidence="1">VL1</strain>
        <strain evidence="2">VL2</strain>
    </source>
</reference>
<dbReference type="AlphaFoldDB" id="A0A0G4M656"/>
<dbReference type="InterPro" id="IPR015421">
    <property type="entry name" value="PyrdxlP-dep_Trfase_major"/>
</dbReference>
<evidence type="ECO:0000313" key="4">
    <source>
        <dbReference type="Proteomes" id="UP000045706"/>
    </source>
</evidence>
<dbReference type="EMBL" id="CVQI01032940">
    <property type="protein sequence ID" value="CRK42832.1"/>
    <property type="molecule type" value="Genomic_DNA"/>
</dbReference>
<accession>A0A0G4M656</accession>
<evidence type="ECO:0000313" key="3">
    <source>
        <dbReference type="Proteomes" id="UP000044602"/>
    </source>
</evidence>
<dbReference type="Proteomes" id="UP000044602">
    <property type="component" value="Unassembled WGS sequence"/>
</dbReference>
<proteinExistence type="predicted"/>
<name>A0A0G4M656_VERLO</name>
<dbReference type="SUPFAM" id="SSF53383">
    <property type="entry name" value="PLP-dependent transferases"/>
    <property type="match status" value="1"/>
</dbReference>
<evidence type="ECO:0000313" key="1">
    <source>
        <dbReference type="EMBL" id="CRK29420.1"/>
    </source>
</evidence>
<sequence>MILMLGSFILAQSSNTPVHVIEEDTVLKLVGWNQKQANTPRWALLSDSYTAVANSPSSVIEDAKEGGCIGIIIEIVDGQYSGRAFDPVLLKRLRRVCAEKQLILAADETLTAIRCGAPFAFQREEYADVEPPDLAFFGRAMCAHGIAINFAAPFIRSLGIARSLQVQAVRHWQNKASKPVLTPVLVQALALVDLAVAGDFPVLSWQVGKAVRDFIVDAARKNGCQEHPQSFIGGLDSLIFVRKDIAEPLLVMGASTAGPWIPWVRWFPRLEVDMSKPAVIRSILGTASKETRQNLSRQMIDEGSKPKWCFWCGSKASNKKSTWCQTCCVDVCDAEGCVGRLSRHNCLT</sequence>
<dbReference type="EMBL" id="CVQH01021162">
    <property type="protein sequence ID" value="CRK29420.1"/>
    <property type="molecule type" value="Genomic_DNA"/>
</dbReference>
<dbReference type="Proteomes" id="UP000045706">
    <property type="component" value="Unassembled WGS sequence"/>
</dbReference>
<evidence type="ECO:0000313" key="2">
    <source>
        <dbReference type="EMBL" id="CRK42832.1"/>
    </source>
</evidence>
<dbReference type="InterPro" id="IPR015424">
    <property type="entry name" value="PyrdxlP-dep_Trfase"/>
</dbReference>
<organism evidence="1 3">
    <name type="scientific">Verticillium longisporum</name>
    <name type="common">Verticillium dahliae var. longisporum</name>
    <dbReference type="NCBI Taxonomy" id="100787"/>
    <lineage>
        <taxon>Eukaryota</taxon>
        <taxon>Fungi</taxon>
        <taxon>Dikarya</taxon>
        <taxon>Ascomycota</taxon>
        <taxon>Pezizomycotina</taxon>
        <taxon>Sordariomycetes</taxon>
        <taxon>Hypocreomycetidae</taxon>
        <taxon>Glomerellales</taxon>
        <taxon>Plectosphaerellaceae</taxon>
        <taxon>Verticillium</taxon>
    </lineage>
</organism>
<keyword evidence="3" id="KW-1185">Reference proteome</keyword>
<dbReference type="STRING" id="100787.A0A0G4M656"/>
<dbReference type="Gene3D" id="3.40.640.10">
    <property type="entry name" value="Type I PLP-dependent aspartate aminotransferase-like (Major domain)"/>
    <property type="match status" value="1"/>
</dbReference>
<protein>
    <submittedName>
        <fullName evidence="1">Uncharacterized protein</fullName>
    </submittedName>
</protein>
<gene>
    <name evidence="1" type="ORF">BN1708_015612</name>
    <name evidence="2" type="ORF">BN1723_005441</name>
</gene>